<keyword evidence="5" id="KW-0406">Ion transport</keyword>
<dbReference type="GO" id="GO:0045259">
    <property type="term" value="C:proton-transporting ATP synthase complex"/>
    <property type="evidence" value="ECO:0007669"/>
    <property type="project" value="UniProtKB-KW"/>
</dbReference>
<protein>
    <submittedName>
        <fullName evidence="9">ATP synthase F0 subunit b</fullName>
        <ecNumber evidence="9">3.6.3.14</ecNumber>
    </submittedName>
</protein>
<evidence type="ECO:0000256" key="2">
    <source>
        <dbReference type="ARBA" id="ARBA00022448"/>
    </source>
</evidence>
<evidence type="ECO:0000256" key="5">
    <source>
        <dbReference type="ARBA" id="ARBA00023065"/>
    </source>
</evidence>
<name>A0A2H4QI67_9FLOR</name>
<dbReference type="EC" id="3.6.3.14" evidence="9"/>
<dbReference type="GO" id="GO:0015986">
    <property type="term" value="P:proton motive force-driven ATP synthesis"/>
    <property type="evidence" value="ECO:0007669"/>
    <property type="project" value="InterPro"/>
</dbReference>
<keyword evidence="6 9" id="KW-0496">Mitochondrion</keyword>
<gene>
    <name evidence="9" type="primary">atp4</name>
</gene>
<evidence type="ECO:0000256" key="4">
    <source>
        <dbReference type="ARBA" id="ARBA00022781"/>
    </source>
</evidence>
<dbReference type="EMBL" id="MF680515">
    <property type="protein sequence ID" value="ATX68867.1"/>
    <property type="molecule type" value="Genomic_DNA"/>
</dbReference>
<keyword evidence="8" id="KW-0812">Transmembrane</keyword>
<evidence type="ECO:0000313" key="9">
    <source>
        <dbReference type="EMBL" id="ATX68867.1"/>
    </source>
</evidence>
<accession>A0A2H4QI67</accession>
<dbReference type="AlphaFoldDB" id="A0A2H4QI67"/>
<keyword evidence="4" id="KW-0375">Hydrogen ion transport</keyword>
<organism evidence="9">
    <name type="scientific">Eucheuma denticulatum</name>
    <dbReference type="NCBI Taxonomy" id="305493"/>
    <lineage>
        <taxon>Eukaryota</taxon>
        <taxon>Rhodophyta</taxon>
        <taxon>Florideophyceae</taxon>
        <taxon>Rhodymeniophycidae</taxon>
        <taxon>Gigartinales</taxon>
        <taxon>Solieriaceae</taxon>
        <taxon>Eucheuma</taxon>
    </lineage>
</organism>
<geneLocation type="mitochondrion" evidence="9"/>
<evidence type="ECO:0000256" key="8">
    <source>
        <dbReference type="SAM" id="Phobius"/>
    </source>
</evidence>
<sequence>MINFSLVIISSFILIYQNIIILNEETLILICFITFCFLVYNKLNKSVYDDFKQKSNFLKNSIEDSLNSLLKKLIIDIKTQNKSKNFSTDFKNLGDHLLRLSFSLSNKFPLWFIKNREKTYPKKLFFANRLEEQTTKLLALLLSHKLTKIAFLQRFYIHEFKITPILCVNKVMLREYLEII</sequence>
<reference evidence="9" key="1">
    <citation type="submission" date="2017-08" db="EMBL/GenBank/DDBJ databases">
        <title>Systematics and comparative genomics of Betaphycus, Kappaphycus and Eucheuma (Solieriaceae, Rhodophyta) base on mitochondrial genome.</title>
        <authorList>
            <person name="Li Y."/>
            <person name="Liu N."/>
            <person name="Wang X."/>
            <person name="Tang X."/>
            <person name="Zhang L."/>
            <person name="Meinita M.D.N."/>
            <person name="Wang G."/>
            <person name="Yin H."/>
            <person name="Liu C."/>
            <person name="Jin Y."/>
            <person name="Wang H."/>
            <person name="Chi S."/>
            <person name="Liu T."/>
        </authorList>
    </citation>
    <scope>NUCLEOTIDE SEQUENCE</scope>
</reference>
<keyword evidence="7 8" id="KW-0472">Membrane</keyword>
<dbReference type="GeneID" id="35117597"/>
<dbReference type="InterPro" id="IPR008688">
    <property type="entry name" value="ATP_synth_Bsub_B/MI25"/>
</dbReference>
<feature type="transmembrane region" description="Helical" evidence="8">
    <location>
        <begin position="20"/>
        <end position="40"/>
    </location>
</feature>
<keyword evidence="3" id="KW-0138">CF(0)</keyword>
<evidence type="ECO:0000256" key="1">
    <source>
        <dbReference type="ARBA" id="ARBA00004325"/>
    </source>
</evidence>
<dbReference type="GO" id="GO:0016787">
    <property type="term" value="F:hydrolase activity"/>
    <property type="evidence" value="ECO:0007669"/>
    <property type="project" value="UniProtKB-KW"/>
</dbReference>
<comment type="subcellular location">
    <subcellularLocation>
        <location evidence="1">Mitochondrion membrane</location>
    </subcellularLocation>
</comment>
<evidence type="ECO:0000256" key="7">
    <source>
        <dbReference type="ARBA" id="ARBA00023136"/>
    </source>
</evidence>
<dbReference type="GO" id="GO:0031966">
    <property type="term" value="C:mitochondrial membrane"/>
    <property type="evidence" value="ECO:0007669"/>
    <property type="project" value="UniProtKB-SubCell"/>
</dbReference>
<dbReference type="GO" id="GO:0015078">
    <property type="term" value="F:proton transmembrane transporter activity"/>
    <property type="evidence" value="ECO:0007669"/>
    <property type="project" value="InterPro"/>
</dbReference>
<keyword evidence="9" id="KW-0378">Hydrolase</keyword>
<keyword evidence="8" id="KW-1133">Transmembrane helix</keyword>
<dbReference type="Pfam" id="PF05405">
    <property type="entry name" value="Mt_ATP-synt_B"/>
    <property type="match status" value="1"/>
</dbReference>
<evidence type="ECO:0000256" key="3">
    <source>
        <dbReference type="ARBA" id="ARBA00022547"/>
    </source>
</evidence>
<proteinExistence type="predicted"/>
<keyword evidence="2" id="KW-0813">Transport</keyword>
<dbReference type="RefSeq" id="YP_009445925.1">
    <property type="nucleotide sequence ID" value="NC_036432.1"/>
</dbReference>
<evidence type="ECO:0000256" key="6">
    <source>
        <dbReference type="ARBA" id="ARBA00023128"/>
    </source>
</evidence>